<dbReference type="KEGG" id="nsa:Nitsa_0672"/>
<dbReference type="OrthoDB" id="1233024at2"/>
<keyword evidence="4" id="KW-1185">Reference proteome</keyword>
<keyword evidence="1" id="KW-0175">Coiled coil</keyword>
<protein>
    <recommendedName>
        <fullName evidence="5">YfdX protein</fullName>
    </recommendedName>
</protein>
<dbReference type="AlphaFoldDB" id="E6X1K7"/>
<gene>
    <name evidence="3" type="ordered locus">Nitsa_0672</name>
</gene>
<evidence type="ECO:0008006" key="5">
    <source>
        <dbReference type="Google" id="ProtNLM"/>
    </source>
</evidence>
<feature type="coiled-coil region" evidence="1">
    <location>
        <begin position="261"/>
        <end position="298"/>
    </location>
</feature>
<dbReference type="InterPro" id="IPR021236">
    <property type="entry name" value="Uncharacterised_YfdX"/>
</dbReference>
<feature type="chain" id="PRO_5003212657" description="YfdX protein" evidence="2">
    <location>
        <begin position="22"/>
        <end position="305"/>
    </location>
</feature>
<evidence type="ECO:0000313" key="4">
    <source>
        <dbReference type="Proteomes" id="UP000008633"/>
    </source>
</evidence>
<reference evidence="3 4" key="1">
    <citation type="journal article" date="2011" name="Stand. Genomic Sci.">
        <title>Complete genome sequence of Nitratifractor salsuginis type strain (E9I37-1).</title>
        <authorList>
            <person name="Anderson I."/>
            <person name="Sikorski J."/>
            <person name="Zeytun A."/>
            <person name="Nolan M."/>
            <person name="Lapidus A."/>
            <person name="Lucas S."/>
            <person name="Hammon N."/>
            <person name="Deshpande S."/>
            <person name="Cheng J.F."/>
            <person name="Tapia R."/>
            <person name="Han C."/>
            <person name="Goodwin L."/>
            <person name="Pitluck S."/>
            <person name="Liolios K."/>
            <person name="Pagani I."/>
            <person name="Ivanova N."/>
            <person name="Huntemann M."/>
            <person name="Mavromatis K."/>
            <person name="Ovchinikova G."/>
            <person name="Pati A."/>
            <person name="Chen A."/>
            <person name="Palaniappan K."/>
            <person name="Land M."/>
            <person name="Hauser L."/>
            <person name="Brambilla E.M."/>
            <person name="Ngatchou-Djao O.D."/>
            <person name="Rohde M."/>
            <person name="Tindall B.J."/>
            <person name="Goker M."/>
            <person name="Detter J.C."/>
            <person name="Woyke T."/>
            <person name="Bristow J."/>
            <person name="Eisen J.A."/>
            <person name="Markowitz V."/>
            <person name="Hugenholtz P."/>
            <person name="Klenk H.P."/>
            <person name="Kyrpides N.C."/>
        </authorList>
    </citation>
    <scope>NUCLEOTIDE SEQUENCE [LARGE SCALE GENOMIC DNA]</scope>
    <source>
        <strain evidence="4">DSM 16511 / JCM 12458 / E9I37-1</strain>
    </source>
</reference>
<evidence type="ECO:0000256" key="1">
    <source>
        <dbReference type="SAM" id="Coils"/>
    </source>
</evidence>
<sequence>MKKVLLSSVAALALLSSGLSAAETKAAPKAQVAQKASSQSVKNAAVRNAKARANAQKADVKIVKEAVEAVALTQQTLVQLSQNKKDEAIKSLEKAIGKMEVVLSHPNAPALLPLNASVVVSEFPGTAYDVENAVITSIALLEKKRVQDARIIVQTLKDEIDLITINMPLASYPAALKLAARFLHEGKVAEAQKVLATALSTFVEVDVVTPLGIVEAQDLIVAASKVAKTDKKLALAYLDAAKAALKKAEALGYTSTSDTTYKMLNEAIEKIEKEIRGKNKAEKLFENLIAKLKEFEEKAVKTLHK</sequence>
<dbReference type="Pfam" id="PF10938">
    <property type="entry name" value="YfdX"/>
    <property type="match status" value="1"/>
</dbReference>
<name>E6X1K7_NITSE</name>
<evidence type="ECO:0000313" key="3">
    <source>
        <dbReference type="EMBL" id="ADV45940.1"/>
    </source>
</evidence>
<dbReference type="RefSeq" id="WP_013553634.1">
    <property type="nucleotide sequence ID" value="NC_014935.1"/>
</dbReference>
<proteinExistence type="predicted"/>
<dbReference type="EMBL" id="CP002452">
    <property type="protein sequence ID" value="ADV45940.1"/>
    <property type="molecule type" value="Genomic_DNA"/>
</dbReference>
<feature type="signal peptide" evidence="2">
    <location>
        <begin position="1"/>
        <end position="21"/>
    </location>
</feature>
<dbReference type="Proteomes" id="UP000008633">
    <property type="component" value="Chromosome"/>
</dbReference>
<dbReference type="HOGENOM" id="CLU_064067_0_1_7"/>
<accession>E6X1K7</accession>
<keyword evidence="2" id="KW-0732">Signal</keyword>
<dbReference type="eggNOG" id="ENOG502Z8HR">
    <property type="taxonomic scope" value="Bacteria"/>
</dbReference>
<organism evidence="3 4">
    <name type="scientific">Nitratifractor salsuginis (strain DSM 16511 / JCM 12458 / E9I37-1)</name>
    <dbReference type="NCBI Taxonomy" id="749222"/>
    <lineage>
        <taxon>Bacteria</taxon>
        <taxon>Pseudomonadati</taxon>
        <taxon>Campylobacterota</taxon>
        <taxon>Epsilonproteobacteria</taxon>
        <taxon>Campylobacterales</taxon>
        <taxon>Sulfurovaceae</taxon>
        <taxon>Nitratifractor</taxon>
    </lineage>
</organism>
<evidence type="ECO:0000256" key="2">
    <source>
        <dbReference type="SAM" id="SignalP"/>
    </source>
</evidence>
<dbReference type="STRING" id="749222.Nitsa_0672"/>
<reference evidence="4" key="2">
    <citation type="submission" date="2011-01" db="EMBL/GenBank/DDBJ databases">
        <title>The complete genome of Nitratifractor salsuginis DSM 16511.</title>
        <authorList>
            <consortium name="US DOE Joint Genome Institute (JGI-PGF)"/>
            <person name="Lucas S."/>
            <person name="Copeland A."/>
            <person name="Lapidus A."/>
            <person name="Bruce D."/>
            <person name="Goodwin L."/>
            <person name="Pitluck S."/>
            <person name="Kyrpides N."/>
            <person name="Mavromatis K."/>
            <person name="Ivanova N."/>
            <person name="Mikhailova N."/>
            <person name="Zeytun A."/>
            <person name="Detter J.C."/>
            <person name="Tapia R."/>
            <person name="Han C."/>
            <person name="Land M."/>
            <person name="Hauser L."/>
            <person name="Markowitz V."/>
            <person name="Cheng J.-F."/>
            <person name="Hugenholtz P."/>
            <person name="Woyke T."/>
            <person name="Wu D."/>
            <person name="Tindall B."/>
            <person name="Schuetze A."/>
            <person name="Brambilla E."/>
            <person name="Klenk H.-P."/>
            <person name="Eisen J.A."/>
        </authorList>
    </citation>
    <scope>NUCLEOTIDE SEQUENCE [LARGE SCALE GENOMIC DNA]</scope>
    <source>
        <strain evidence="4">DSM 16511 / JCM 12458 / E9I37-1</strain>
    </source>
</reference>